<dbReference type="RefSeq" id="WP_014263510.1">
    <property type="nucleotide sequence ID" value="NC_016631.1"/>
</dbReference>
<evidence type="ECO:0000256" key="3">
    <source>
        <dbReference type="ARBA" id="ARBA00023237"/>
    </source>
</evidence>
<dbReference type="STRING" id="682795.AciX8_0269"/>
<comment type="subcellular location">
    <subcellularLocation>
        <location evidence="1">Cell outer membrane</location>
    </subcellularLocation>
</comment>
<proteinExistence type="predicted"/>
<reference evidence="5 6" key="1">
    <citation type="submission" date="2011-11" db="EMBL/GenBank/DDBJ databases">
        <title>Complete sequence of Granulicella mallensis MP5ACTX8.</title>
        <authorList>
            <consortium name="US DOE Joint Genome Institute"/>
            <person name="Lucas S."/>
            <person name="Copeland A."/>
            <person name="Lapidus A."/>
            <person name="Cheng J.-F."/>
            <person name="Goodwin L."/>
            <person name="Pitluck S."/>
            <person name="Peters L."/>
            <person name="Lu M."/>
            <person name="Detter J.C."/>
            <person name="Han C."/>
            <person name="Tapia R."/>
            <person name="Land M."/>
            <person name="Hauser L."/>
            <person name="Kyrpides N."/>
            <person name="Ivanova N."/>
            <person name="Mikhailova N."/>
            <person name="Pagani I."/>
            <person name="Rawat S."/>
            <person name="Mannisto M."/>
            <person name="Haggblom M."/>
            <person name="Woyke T."/>
        </authorList>
    </citation>
    <scope>NUCLEOTIDE SEQUENCE [LARGE SCALE GENOMIC DNA]</scope>
    <source>
        <strain evidence="6">ATCC BAA-1857 / DSM 23137 / MP5ACTX8</strain>
    </source>
</reference>
<dbReference type="Gene3D" id="2.40.170.20">
    <property type="entry name" value="TonB-dependent receptor, beta-barrel domain"/>
    <property type="match status" value="1"/>
</dbReference>
<dbReference type="PANTHER" id="PTHR40980:SF4">
    <property type="entry name" value="TONB-DEPENDENT RECEPTOR-LIKE BETA-BARREL DOMAIN-CONTAINING PROTEIN"/>
    <property type="match status" value="1"/>
</dbReference>
<keyword evidence="6" id="KW-1185">Reference proteome</keyword>
<sequence>MNLRTKEATEQPTVSLYSNGGYTNILNGRASYATGGTVGKRFGVTKRFGLLGNAAYDYNGRGIDNIQPGLDPLSTFAAPFYDNNTIREYRYYRYRYGFAGSADYRLSENASIYARGFYSDLKDWGDKWYYQPVSAAIDPVKGLPSPTANSPSPKFYTSSKRPNASVGTIILGGRDVQAKQWMSYQISASRSYEVDSAGNPKADFSWVGPAVSCNYAPASQADLYHPHFGTCDTTGNSPLLNSANWIYKDITISKGLNAQLNLTAQASYARNYNSNGHFGNFEMGFKFSNGHQNQDSTETVYDGWSTKAGSSTPLMSALQSNFHNTDYFSGNYFGGNFGPVSDFNLVQAYTLQNFAGFVDGQKTAADIYPNLFHTIERITSGYAMNTIDFGKLHIQTGLRFEATQMDTFGYNLTFYSDPKGGAASVPCAFPLPLTPKDCYSAVGVNNNPSYLDVLPSVQMRYALTPNSALRAVYARGVARPDPYQLVPYVSEDQTASPVTVGVGNPNLKPEHANNYDLLYEDYLNPLGLVQAGFFFKQLNAPQIETVLPGGLSLSNFPAGYFPAALQTVLAQYPGDSITQFVNGQNAWLYGFELSYQQHLDYLPGLLRGLGISANYSYTASREKGVPLRTDHPTLIDQSPNTWNLSPTYDTKRLSVRAGLAYNQASLFSYNYTSPSLVSGSDPSGLGPKGPSGDVYTLTHYQVDAQASYRFYKGFSAVVSGLNLNNEVFGYYTGSTQFVNQREFYKPTYTGGIRYNFVRHE</sequence>
<evidence type="ECO:0000313" key="6">
    <source>
        <dbReference type="Proteomes" id="UP000007113"/>
    </source>
</evidence>
<dbReference type="eggNOG" id="COG4771">
    <property type="taxonomic scope" value="Bacteria"/>
</dbReference>
<dbReference type="PANTHER" id="PTHR40980">
    <property type="entry name" value="PLUG DOMAIN-CONTAINING PROTEIN"/>
    <property type="match status" value="1"/>
</dbReference>
<dbReference type="InterPro" id="IPR036942">
    <property type="entry name" value="Beta-barrel_TonB_sf"/>
</dbReference>
<dbReference type="OrthoDB" id="99276at2"/>
<evidence type="ECO:0000259" key="4">
    <source>
        <dbReference type="Pfam" id="PF00593"/>
    </source>
</evidence>
<organism evidence="5 6">
    <name type="scientific">Granulicella mallensis (strain ATCC BAA-1857 / DSM 23137 / MP5ACTX8)</name>
    <dbReference type="NCBI Taxonomy" id="682795"/>
    <lineage>
        <taxon>Bacteria</taxon>
        <taxon>Pseudomonadati</taxon>
        <taxon>Acidobacteriota</taxon>
        <taxon>Terriglobia</taxon>
        <taxon>Terriglobales</taxon>
        <taxon>Acidobacteriaceae</taxon>
        <taxon>Granulicella</taxon>
    </lineage>
</organism>
<gene>
    <name evidence="5" type="ordered locus">AciX8_0269</name>
</gene>
<dbReference type="KEGG" id="gma:AciX8_0269"/>
<dbReference type="Pfam" id="PF00593">
    <property type="entry name" value="TonB_dep_Rec_b-barrel"/>
    <property type="match status" value="1"/>
</dbReference>
<evidence type="ECO:0000256" key="2">
    <source>
        <dbReference type="ARBA" id="ARBA00023136"/>
    </source>
</evidence>
<protein>
    <submittedName>
        <fullName evidence="5">TonB-dependent receptor</fullName>
    </submittedName>
</protein>
<keyword evidence="3" id="KW-0998">Cell outer membrane</keyword>
<keyword evidence="5" id="KW-0675">Receptor</keyword>
<keyword evidence="2" id="KW-0472">Membrane</keyword>
<evidence type="ECO:0000313" key="5">
    <source>
        <dbReference type="EMBL" id="AEU34626.1"/>
    </source>
</evidence>
<dbReference type="GO" id="GO:0009279">
    <property type="term" value="C:cell outer membrane"/>
    <property type="evidence" value="ECO:0007669"/>
    <property type="project" value="UniProtKB-SubCell"/>
</dbReference>
<evidence type="ECO:0000256" key="1">
    <source>
        <dbReference type="ARBA" id="ARBA00004442"/>
    </source>
</evidence>
<name>G8P0L8_GRAMM</name>
<dbReference type="HOGENOM" id="CLU_366721_0_0_0"/>
<dbReference type="InterPro" id="IPR000531">
    <property type="entry name" value="Beta-barrel_TonB"/>
</dbReference>
<dbReference type="EMBL" id="CP003130">
    <property type="protein sequence ID" value="AEU34626.1"/>
    <property type="molecule type" value="Genomic_DNA"/>
</dbReference>
<dbReference type="AlphaFoldDB" id="G8P0L8"/>
<dbReference type="SUPFAM" id="SSF56935">
    <property type="entry name" value="Porins"/>
    <property type="match status" value="1"/>
</dbReference>
<accession>G8P0L8</accession>
<dbReference type="Proteomes" id="UP000007113">
    <property type="component" value="Chromosome"/>
</dbReference>
<feature type="domain" description="TonB-dependent receptor-like beta-barrel" evidence="4">
    <location>
        <begin position="251"/>
        <end position="723"/>
    </location>
</feature>